<dbReference type="RefSeq" id="WP_217272800.1">
    <property type="nucleotide sequence ID" value="NZ_FSRM01000001.1"/>
</dbReference>
<dbReference type="Proteomes" id="UP000184693">
    <property type="component" value="Unassembled WGS sequence"/>
</dbReference>
<proteinExistence type="predicted"/>
<dbReference type="GO" id="GO:0003677">
    <property type="term" value="F:DNA binding"/>
    <property type="evidence" value="ECO:0007669"/>
    <property type="project" value="UniProtKB-KW"/>
</dbReference>
<dbReference type="PROSITE" id="PS01117">
    <property type="entry name" value="HTH_MARR_1"/>
    <property type="match status" value="1"/>
</dbReference>
<organism evidence="5 6">
    <name type="scientific">Paraburkholderia phenazinium</name>
    <dbReference type="NCBI Taxonomy" id="60549"/>
    <lineage>
        <taxon>Bacteria</taxon>
        <taxon>Pseudomonadati</taxon>
        <taxon>Pseudomonadota</taxon>
        <taxon>Betaproteobacteria</taxon>
        <taxon>Burkholderiales</taxon>
        <taxon>Burkholderiaceae</taxon>
        <taxon>Paraburkholderia</taxon>
    </lineage>
</organism>
<name>A0A1N6FQ46_9BURK</name>
<dbReference type="AlphaFoldDB" id="A0A1N6FQ46"/>
<evidence type="ECO:0000313" key="5">
    <source>
        <dbReference type="EMBL" id="SIN97358.1"/>
    </source>
</evidence>
<keyword evidence="2" id="KW-0238">DNA-binding</keyword>
<keyword evidence="1" id="KW-0805">Transcription regulation</keyword>
<keyword evidence="3" id="KW-0804">Transcription</keyword>
<reference evidence="5 6" key="1">
    <citation type="submission" date="2016-11" db="EMBL/GenBank/DDBJ databases">
        <authorList>
            <person name="Jaros S."/>
            <person name="Januszkiewicz K."/>
            <person name="Wedrychowicz H."/>
        </authorList>
    </citation>
    <scope>NUCLEOTIDE SEQUENCE [LARGE SCALE GENOMIC DNA]</scope>
    <source>
        <strain evidence="5 6">GAS86</strain>
    </source>
</reference>
<dbReference type="GO" id="GO:0006950">
    <property type="term" value="P:response to stress"/>
    <property type="evidence" value="ECO:0007669"/>
    <property type="project" value="TreeGrafter"/>
</dbReference>
<protein>
    <submittedName>
        <fullName evidence="5">Transcriptional regulator, MarR family</fullName>
    </submittedName>
</protein>
<dbReference type="PROSITE" id="PS50995">
    <property type="entry name" value="HTH_MARR_2"/>
    <property type="match status" value="1"/>
</dbReference>
<dbReference type="SMART" id="SM00347">
    <property type="entry name" value="HTH_MARR"/>
    <property type="match status" value="1"/>
</dbReference>
<dbReference type="GO" id="GO:0003700">
    <property type="term" value="F:DNA-binding transcription factor activity"/>
    <property type="evidence" value="ECO:0007669"/>
    <property type="project" value="InterPro"/>
</dbReference>
<dbReference type="InterPro" id="IPR036390">
    <property type="entry name" value="WH_DNA-bd_sf"/>
</dbReference>
<dbReference type="InterPro" id="IPR039422">
    <property type="entry name" value="MarR/SlyA-like"/>
</dbReference>
<dbReference type="InterPro" id="IPR000835">
    <property type="entry name" value="HTH_MarR-typ"/>
</dbReference>
<sequence>MKPHPHTSEQRHKSPSVCINAAIRRAARRMGQIYDDAFEACGLRATQYSLLVQIDRVGTPTMRVLAEHLVMDLSALGHTLKPLIRDGLVELVVDELDRRSRRVHLTKDGRIKLEEARAIWKKVQLSFDDAFGKDGAAQLRSTLDLIASPDFSERMTTVFHSIS</sequence>
<evidence type="ECO:0000259" key="4">
    <source>
        <dbReference type="PROSITE" id="PS50995"/>
    </source>
</evidence>
<accession>A0A1N6FQ46</accession>
<evidence type="ECO:0000256" key="1">
    <source>
        <dbReference type="ARBA" id="ARBA00023015"/>
    </source>
</evidence>
<dbReference type="Pfam" id="PF12802">
    <property type="entry name" value="MarR_2"/>
    <property type="match status" value="1"/>
</dbReference>
<dbReference type="SUPFAM" id="SSF46785">
    <property type="entry name" value="Winged helix' DNA-binding domain"/>
    <property type="match status" value="1"/>
</dbReference>
<dbReference type="InterPro" id="IPR023187">
    <property type="entry name" value="Tscrpt_reg_MarR-type_CS"/>
</dbReference>
<evidence type="ECO:0000256" key="2">
    <source>
        <dbReference type="ARBA" id="ARBA00023125"/>
    </source>
</evidence>
<evidence type="ECO:0000256" key="3">
    <source>
        <dbReference type="ARBA" id="ARBA00023163"/>
    </source>
</evidence>
<feature type="domain" description="HTH marR-type" evidence="4">
    <location>
        <begin position="16"/>
        <end position="148"/>
    </location>
</feature>
<dbReference type="PANTHER" id="PTHR33164">
    <property type="entry name" value="TRANSCRIPTIONAL REGULATOR, MARR FAMILY"/>
    <property type="match status" value="1"/>
</dbReference>
<dbReference type="PANTHER" id="PTHR33164:SF105">
    <property type="entry name" value="TRANSCRIPTIONAL REPRESSOR PROTEIN-RELATED"/>
    <property type="match status" value="1"/>
</dbReference>
<evidence type="ECO:0000313" key="6">
    <source>
        <dbReference type="Proteomes" id="UP000184693"/>
    </source>
</evidence>
<gene>
    <name evidence="5" type="ORF">SAMN05444168_1765</name>
</gene>
<dbReference type="EMBL" id="FSRM01000001">
    <property type="protein sequence ID" value="SIN97358.1"/>
    <property type="molecule type" value="Genomic_DNA"/>
</dbReference>
<dbReference type="InterPro" id="IPR036388">
    <property type="entry name" value="WH-like_DNA-bd_sf"/>
</dbReference>
<dbReference type="Gene3D" id="1.10.10.10">
    <property type="entry name" value="Winged helix-like DNA-binding domain superfamily/Winged helix DNA-binding domain"/>
    <property type="match status" value="1"/>
</dbReference>